<dbReference type="GO" id="GO:0016874">
    <property type="term" value="F:ligase activity"/>
    <property type="evidence" value="ECO:0007669"/>
    <property type="project" value="UniProtKB-KW"/>
</dbReference>
<keyword evidence="2 4" id="KW-0547">Nucleotide-binding</keyword>
<dbReference type="AlphaFoldDB" id="A0A917DF34"/>
<dbReference type="InterPro" id="IPR011761">
    <property type="entry name" value="ATP-grasp"/>
</dbReference>
<evidence type="ECO:0000313" key="7">
    <source>
        <dbReference type="Proteomes" id="UP000633205"/>
    </source>
</evidence>
<accession>A0A917DF34</accession>
<comment type="caution">
    <text evidence="6">The sequence shown here is derived from an EMBL/GenBank/DDBJ whole genome shotgun (WGS) entry which is preliminary data.</text>
</comment>
<dbReference type="Proteomes" id="UP000633205">
    <property type="component" value="Unassembled WGS sequence"/>
</dbReference>
<dbReference type="InterPro" id="IPR013815">
    <property type="entry name" value="ATP_grasp_subdomain_1"/>
</dbReference>
<keyword evidence="7" id="KW-1185">Reference proteome</keyword>
<keyword evidence="1" id="KW-0436">Ligase</keyword>
<dbReference type="RefSeq" id="WP_188711179.1">
    <property type="nucleotide sequence ID" value="NZ_BMHO01000001.1"/>
</dbReference>
<dbReference type="PANTHER" id="PTHR43334">
    <property type="entry name" value="ACETATE--COA LIGASE [ADP-FORMING]"/>
    <property type="match status" value="1"/>
</dbReference>
<sequence>MNDASVVGVDELESKGLAASFGVPVPRGVRVSQVEEVSRAVAGLQPPFVVKLLSRTPIHKSDVGGVKVGLNSSADVVAAIQQMTDEPRIPSGIVSGYLIEEMAASGQELIVGAKVDPSFGPMIMVGAGGIYVHVLDDVAVRVCPVTAADALEMLQELRIAPMIFGARGQDPVDVGGLVDAIVRIGGENGLIMTHQSEISELDINPLIVGRDGACAVDVRVVPTDGGAL</sequence>
<evidence type="ECO:0000313" key="6">
    <source>
        <dbReference type="EMBL" id="GGD31641.1"/>
    </source>
</evidence>
<dbReference type="SUPFAM" id="SSF56059">
    <property type="entry name" value="Glutathione synthetase ATP-binding domain-like"/>
    <property type="match status" value="1"/>
</dbReference>
<protein>
    <submittedName>
        <fullName evidence="6">Acetyl-CoA synthetase</fullName>
    </submittedName>
</protein>
<organism evidence="6 7">
    <name type="scientific">Microbacterium faecale</name>
    <dbReference type="NCBI Taxonomy" id="1804630"/>
    <lineage>
        <taxon>Bacteria</taxon>
        <taxon>Bacillati</taxon>
        <taxon>Actinomycetota</taxon>
        <taxon>Actinomycetes</taxon>
        <taxon>Micrococcales</taxon>
        <taxon>Microbacteriaceae</taxon>
        <taxon>Microbacterium</taxon>
    </lineage>
</organism>
<gene>
    <name evidence="6" type="ORF">GCM10010915_09960</name>
</gene>
<evidence type="ECO:0000256" key="2">
    <source>
        <dbReference type="ARBA" id="ARBA00022741"/>
    </source>
</evidence>
<evidence type="ECO:0000256" key="4">
    <source>
        <dbReference type="PROSITE-ProRule" id="PRU00409"/>
    </source>
</evidence>
<dbReference type="EMBL" id="BMHO01000001">
    <property type="protein sequence ID" value="GGD31641.1"/>
    <property type="molecule type" value="Genomic_DNA"/>
</dbReference>
<proteinExistence type="predicted"/>
<dbReference type="Pfam" id="PF13549">
    <property type="entry name" value="ATP-grasp_5"/>
    <property type="match status" value="1"/>
</dbReference>
<evidence type="ECO:0000256" key="3">
    <source>
        <dbReference type="ARBA" id="ARBA00022840"/>
    </source>
</evidence>
<name>A0A917DF34_9MICO</name>
<dbReference type="GO" id="GO:0046872">
    <property type="term" value="F:metal ion binding"/>
    <property type="evidence" value="ECO:0007669"/>
    <property type="project" value="InterPro"/>
</dbReference>
<feature type="domain" description="ATP-grasp" evidence="5">
    <location>
        <begin position="15"/>
        <end position="51"/>
    </location>
</feature>
<dbReference type="GO" id="GO:0005524">
    <property type="term" value="F:ATP binding"/>
    <property type="evidence" value="ECO:0007669"/>
    <property type="project" value="UniProtKB-UniRule"/>
</dbReference>
<reference evidence="6" key="1">
    <citation type="journal article" date="2014" name="Int. J. Syst. Evol. Microbiol.">
        <title>Complete genome sequence of Corynebacterium casei LMG S-19264T (=DSM 44701T), isolated from a smear-ripened cheese.</title>
        <authorList>
            <consortium name="US DOE Joint Genome Institute (JGI-PGF)"/>
            <person name="Walter F."/>
            <person name="Albersmeier A."/>
            <person name="Kalinowski J."/>
            <person name="Ruckert C."/>
        </authorList>
    </citation>
    <scope>NUCLEOTIDE SEQUENCE</scope>
    <source>
        <strain evidence="6">CGMCC 1.15152</strain>
    </source>
</reference>
<dbReference type="PANTHER" id="PTHR43334:SF1">
    <property type="entry name" value="3-HYDROXYPROPIONATE--COA LIGASE [ADP-FORMING]"/>
    <property type="match status" value="1"/>
</dbReference>
<dbReference type="PROSITE" id="PS50975">
    <property type="entry name" value="ATP_GRASP"/>
    <property type="match status" value="1"/>
</dbReference>
<evidence type="ECO:0000259" key="5">
    <source>
        <dbReference type="PROSITE" id="PS50975"/>
    </source>
</evidence>
<dbReference type="Gene3D" id="3.30.470.20">
    <property type="entry name" value="ATP-grasp fold, B domain"/>
    <property type="match status" value="1"/>
</dbReference>
<dbReference type="InterPro" id="IPR051538">
    <property type="entry name" value="Acyl-CoA_Synth/Transferase"/>
</dbReference>
<keyword evidence="3 4" id="KW-0067">ATP-binding</keyword>
<dbReference type="Gene3D" id="3.30.1490.20">
    <property type="entry name" value="ATP-grasp fold, A domain"/>
    <property type="match status" value="1"/>
</dbReference>
<evidence type="ECO:0000256" key="1">
    <source>
        <dbReference type="ARBA" id="ARBA00022598"/>
    </source>
</evidence>
<reference evidence="6" key="2">
    <citation type="submission" date="2020-09" db="EMBL/GenBank/DDBJ databases">
        <authorList>
            <person name="Sun Q."/>
            <person name="Zhou Y."/>
        </authorList>
    </citation>
    <scope>NUCLEOTIDE SEQUENCE</scope>
    <source>
        <strain evidence="6">CGMCC 1.15152</strain>
    </source>
</reference>